<reference evidence="3" key="1">
    <citation type="submission" date="2019-09" db="EMBL/GenBank/DDBJ databases">
        <title>Mumia zhuanghuii sp. nov. isolated from the intestinal contents of plateau pika (Ochotona curzoniae) in the Qinghai-Tibet plateau of China.</title>
        <authorList>
            <person name="Tian Z."/>
        </authorList>
    </citation>
    <scope>NUCLEOTIDE SEQUENCE [LARGE SCALE GENOMIC DNA]</scope>
    <source>
        <strain evidence="3">JCM 30598</strain>
    </source>
</reference>
<dbReference type="SUPFAM" id="SSF56281">
    <property type="entry name" value="Metallo-hydrolase/oxidoreductase"/>
    <property type="match status" value="1"/>
</dbReference>
<keyword evidence="2" id="KW-0378">Hydrolase</keyword>
<dbReference type="InterPro" id="IPR036388">
    <property type="entry name" value="WH-like_DNA-bd_sf"/>
</dbReference>
<comment type="caution">
    <text evidence="2">The sequence shown here is derived from an EMBL/GenBank/DDBJ whole genome shotgun (WGS) entry which is preliminary data.</text>
</comment>
<dbReference type="AlphaFoldDB" id="A0A5J5J3Y8"/>
<dbReference type="SMART" id="SM00849">
    <property type="entry name" value="Lactamase_B"/>
    <property type="match status" value="1"/>
</dbReference>
<protein>
    <submittedName>
        <fullName evidence="2">MBL fold metallo-hydrolase</fullName>
    </submittedName>
</protein>
<dbReference type="Gene3D" id="1.10.10.10">
    <property type="entry name" value="Winged helix-like DNA-binding domain superfamily/Winged helix DNA-binding domain"/>
    <property type="match status" value="1"/>
</dbReference>
<dbReference type="RefSeq" id="WP_150449222.1">
    <property type="nucleotide sequence ID" value="NZ_VYSA01000002.1"/>
</dbReference>
<gene>
    <name evidence="2" type="ORF">F6B43_12370</name>
</gene>
<sequence>MISPLPGAFGGSDASAAITEWTMLTTRILAPNPGPMTLDGTNTFIVRKPDSHGLVVVDPGPLDANHLRRITAMGRTELVLLTHHHHDHSASAARLSALTGAPVRAADPQLCIAGDPLRDGEEILAAGTRIHVLSTPGHTSDSVCFQLPLDRTLEDRSRAASVLTGDTILGRGTAVLDSAGGGSLVDYLASLARLTELGAVPALPAHGPMIANLAALATVYTRHRLRRTADIERAIRALQSAVPPRPVTVEEIADVVYADAPANVRFAAEANVAIHLDYLAARDDSTKQGEHG</sequence>
<dbReference type="CDD" id="cd16278">
    <property type="entry name" value="metallo-hydrolase-like_MBL-fold"/>
    <property type="match status" value="1"/>
</dbReference>
<dbReference type="Proteomes" id="UP000325827">
    <property type="component" value="Unassembled WGS sequence"/>
</dbReference>
<dbReference type="Gene3D" id="3.60.15.10">
    <property type="entry name" value="Ribonuclease Z/Hydroxyacylglutathione hydrolase-like"/>
    <property type="match status" value="1"/>
</dbReference>
<dbReference type="Pfam" id="PF00753">
    <property type="entry name" value="Lactamase_B"/>
    <property type="match status" value="1"/>
</dbReference>
<dbReference type="EMBL" id="VYSA01000002">
    <property type="protein sequence ID" value="KAA9108190.1"/>
    <property type="molecule type" value="Genomic_DNA"/>
</dbReference>
<accession>A0A5J5J3Y8</accession>
<organism evidence="2 3">
    <name type="scientific">Microbacterium rhizomatis</name>
    <dbReference type="NCBI Taxonomy" id="1631477"/>
    <lineage>
        <taxon>Bacteria</taxon>
        <taxon>Bacillati</taxon>
        <taxon>Actinomycetota</taxon>
        <taxon>Actinomycetes</taxon>
        <taxon>Micrococcales</taxon>
        <taxon>Microbacteriaceae</taxon>
        <taxon>Microbacterium</taxon>
    </lineage>
</organism>
<feature type="domain" description="Metallo-beta-lactamase" evidence="1">
    <location>
        <begin position="40"/>
        <end position="206"/>
    </location>
</feature>
<dbReference type="InterPro" id="IPR041516">
    <property type="entry name" value="LACTB2_WH"/>
</dbReference>
<dbReference type="InterPro" id="IPR050662">
    <property type="entry name" value="Sec-metab_biosynth-thioest"/>
</dbReference>
<dbReference type="PANTHER" id="PTHR23131:SF0">
    <property type="entry name" value="ENDORIBONUCLEASE LACTB2"/>
    <property type="match status" value="1"/>
</dbReference>
<dbReference type="Pfam" id="PF17778">
    <property type="entry name" value="WHD_BLACT"/>
    <property type="match status" value="1"/>
</dbReference>
<evidence type="ECO:0000313" key="3">
    <source>
        <dbReference type="Proteomes" id="UP000325827"/>
    </source>
</evidence>
<evidence type="ECO:0000259" key="1">
    <source>
        <dbReference type="SMART" id="SM00849"/>
    </source>
</evidence>
<dbReference type="PANTHER" id="PTHR23131">
    <property type="entry name" value="ENDORIBONUCLEASE LACTB2"/>
    <property type="match status" value="1"/>
</dbReference>
<evidence type="ECO:0000313" key="2">
    <source>
        <dbReference type="EMBL" id="KAA9108190.1"/>
    </source>
</evidence>
<proteinExistence type="predicted"/>
<dbReference type="InterPro" id="IPR001279">
    <property type="entry name" value="Metallo-B-lactamas"/>
</dbReference>
<dbReference type="OrthoDB" id="9788263at2"/>
<dbReference type="InterPro" id="IPR036866">
    <property type="entry name" value="RibonucZ/Hydroxyglut_hydro"/>
</dbReference>
<name>A0A5J5J3Y8_9MICO</name>
<dbReference type="GO" id="GO:0016787">
    <property type="term" value="F:hydrolase activity"/>
    <property type="evidence" value="ECO:0007669"/>
    <property type="project" value="UniProtKB-KW"/>
</dbReference>
<keyword evidence="3" id="KW-1185">Reference proteome</keyword>